<dbReference type="GO" id="GO:0050829">
    <property type="term" value="P:defense response to Gram-negative bacterium"/>
    <property type="evidence" value="ECO:0007669"/>
    <property type="project" value="TreeGrafter"/>
</dbReference>
<evidence type="ECO:0000259" key="4">
    <source>
        <dbReference type="PROSITE" id="PS50050"/>
    </source>
</evidence>
<sequence length="347" mass="36985">MTRNCTNSTNPASGCSDISTQNETRMFARTPRNRAVVPRDIFLRGLVEVCCILLLVFVPKISACDDAEYNMNGECCPMCQAGMRVDRHCTPDSSTSCIPCMDSTYTEKPNSLDRCRDCKLCDSELGLTVARDCTVFSDTICTCIDGFHCLDSSSSGCKTCQKHRSCSPGQYIKKKGSSIADTECEECPDKTYSDGSLETCKPHTDCQSEGLAKPGTPASDAECKQPSAIAAVIAGTVAGVIALIGALVGALVYKHMHNNKGDNMETEKGKKAYRPIPAVSMTNGTDSVAVSTENTSGHGTSSEESSSDNAVGSTIAKDLQVKSMSSSQTMNSQITSTAQTHSNSKYP</sequence>
<feature type="transmembrane region" description="Helical" evidence="3">
    <location>
        <begin position="228"/>
        <end position="253"/>
    </location>
</feature>
<feature type="compositionally biased region" description="Basic and acidic residues" evidence="2">
    <location>
        <begin position="259"/>
        <end position="270"/>
    </location>
</feature>
<dbReference type="PANTHER" id="PTHR46838">
    <property type="entry name" value="TUMOR NECROSIS FACTOR RECEPTOR SUPERFAMILY MEMBER 14"/>
    <property type="match status" value="1"/>
</dbReference>
<dbReference type="GO" id="GO:0046642">
    <property type="term" value="P:negative regulation of alpha-beta T cell proliferation"/>
    <property type="evidence" value="ECO:0007669"/>
    <property type="project" value="TreeGrafter"/>
</dbReference>
<dbReference type="GO" id="GO:0004888">
    <property type="term" value="F:transmembrane signaling receptor activity"/>
    <property type="evidence" value="ECO:0007669"/>
    <property type="project" value="InterPro"/>
</dbReference>
<dbReference type="GO" id="GO:0050830">
    <property type="term" value="P:defense response to Gram-positive bacterium"/>
    <property type="evidence" value="ECO:0007669"/>
    <property type="project" value="TreeGrafter"/>
</dbReference>
<evidence type="ECO:0000313" key="5">
    <source>
        <dbReference type="EMBL" id="KAK1159563.1"/>
    </source>
</evidence>
<keyword evidence="5" id="KW-0675">Receptor</keyword>
<dbReference type="GO" id="GO:2000406">
    <property type="term" value="P:positive regulation of T cell migration"/>
    <property type="evidence" value="ECO:0007669"/>
    <property type="project" value="TreeGrafter"/>
</dbReference>
<feature type="repeat" description="TNFR-Cys" evidence="1">
    <location>
        <begin position="99"/>
        <end position="141"/>
    </location>
</feature>
<dbReference type="GO" id="GO:0002720">
    <property type="term" value="P:positive regulation of cytokine production involved in immune response"/>
    <property type="evidence" value="ECO:0007669"/>
    <property type="project" value="TreeGrafter"/>
</dbReference>
<dbReference type="GO" id="GO:0006915">
    <property type="term" value="P:apoptotic process"/>
    <property type="evidence" value="ECO:0007669"/>
    <property type="project" value="InterPro"/>
</dbReference>
<name>A0AAD8CXN2_ACIOX</name>
<dbReference type="EMBL" id="JAGXEW010000022">
    <property type="protein sequence ID" value="KAK1159563.1"/>
    <property type="molecule type" value="Genomic_DNA"/>
</dbReference>
<dbReference type="GO" id="GO:0009897">
    <property type="term" value="C:external side of plasma membrane"/>
    <property type="evidence" value="ECO:0007669"/>
    <property type="project" value="TreeGrafter"/>
</dbReference>
<keyword evidence="3" id="KW-0812">Transmembrane</keyword>
<evidence type="ECO:0000256" key="1">
    <source>
        <dbReference type="PROSITE-ProRule" id="PRU00206"/>
    </source>
</evidence>
<organism evidence="5 6">
    <name type="scientific">Acipenser oxyrinchus oxyrinchus</name>
    <dbReference type="NCBI Taxonomy" id="40147"/>
    <lineage>
        <taxon>Eukaryota</taxon>
        <taxon>Metazoa</taxon>
        <taxon>Chordata</taxon>
        <taxon>Craniata</taxon>
        <taxon>Vertebrata</taxon>
        <taxon>Euteleostomi</taxon>
        <taxon>Actinopterygii</taxon>
        <taxon>Chondrostei</taxon>
        <taxon>Acipenseriformes</taxon>
        <taxon>Acipenseridae</taxon>
        <taxon>Acipenser</taxon>
    </lineage>
</organism>
<feature type="disulfide bond" evidence="1">
    <location>
        <begin position="100"/>
        <end position="115"/>
    </location>
</feature>
<dbReference type="PANTHER" id="PTHR46838:SF1">
    <property type="entry name" value="TUMOR NECROSIS FACTOR RECEPTOR SUPERFAMILY MEMBER 14"/>
    <property type="match status" value="1"/>
</dbReference>
<dbReference type="Pfam" id="PF00020">
    <property type="entry name" value="TNFR_c6"/>
    <property type="match status" value="2"/>
</dbReference>
<evidence type="ECO:0000256" key="3">
    <source>
        <dbReference type="SAM" id="Phobius"/>
    </source>
</evidence>
<keyword evidence="6" id="KW-1185">Reference proteome</keyword>
<feature type="domain" description="TNFR-Cys" evidence="4">
    <location>
        <begin position="99"/>
        <end position="141"/>
    </location>
</feature>
<dbReference type="InterPro" id="IPR001368">
    <property type="entry name" value="TNFR/NGFR_Cys_rich_reg"/>
</dbReference>
<feature type="region of interest" description="Disordered" evidence="2">
    <location>
        <begin position="259"/>
        <end position="347"/>
    </location>
</feature>
<dbReference type="GO" id="GO:0006955">
    <property type="term" value="P:immune response"/>
    <property type="evidence" value="ECO:0007669"/>
    <property type="project" value="InterPro"/>
</dbReference>
<dbReference type="InterPro" id="IPR008063">
    <property type="entry name" value="Fas_rcpt"/>
</dbReference>
<evidence type="ECO:0000313" key="6">
    <source>
        <dbReference type="Proteomes" id="UP001230051"/>
    </source>
</evidence>
<dbReference type="GO" id="GO:0007165">
    <property type="term" value="P:signal transduction"/>
    <property type="evidence" value="ECO:0007669"/>
    <property type="project" value="InterPro"/>
</dbReference>
<feature type="compositionally biased region" description="Polar residues" evidence="2">
    <location>
        <begin position="322"/>
        <end position="347"/>
    </location>
</feature>
<proteinExistence type="predicted"/>
<protein>
    <submittedName>
        <fullName evidence="5">Tumor necrosis factor receptor superfamily member 5-like isoform X1</fullName>
    </submittedName>
</protein>
<evidence type="ECO:0000256" key="2">
    <source>
        <dbReference type="SAM" id="MobiDB-lite"/>
    </source>
</evidence>
<dbReference type="AlphaFoldDB" id="A0AAD8CXN2"/>
<feature type="compositionally biased region" description="Low complexity" evidence="2">
    <location>
        <begin position="291"/>
        <end position="304"/>
    </location>
</feature>
<dbReference type="PROSITE" id="PS50050">
    <property type="entry name" value="TNFR_NGFR_2"/>
    <property type="match status" value="1"/>
</dbReference>
<dbReference type="PROSITE" id="PS00652">
    <property type="entry name" value="TNFR_NGFR_1"/>
    <property type="match status" value="2"/>
</dbReference>
<reference evidence="5" key="1">
    <citation type="submission" date="2022-02" db="EMBL/GenBank/DDBJ databases">
        <title>Atlantic sturgeon de novo genome assembly.</title>
        <authorList>
            <person name="Stock M."/>
            <person name="Klopp C."/>
            <person name="Guiguen Y."/>
            <person name="Cabau C."/>
            <person name="Parinello H."/>
            <person name="Santidrian Yebra-Pimentel E."/>
            <person name="Kuhl H."/>
            <person name="Dirks R.P."/>
            <person name="Guessner J."/>
            <person name="Wuertz S."/>
            <person name="Du K."/>
            <person name="Schartl M."/>
        </authorList>
    </citation>
    <scope>NUCLEOTIDE SEQUENCE</scope>
    <source>
        <strain evidence="5">STURGEONOMICS-FGT-2020</strain>
        <tissue evidence="5">Whole blood</tissue>
    </source>
</reference>
<dbReference type="CDD" id="cd13405">
    <property type="entry name" value="TNFRSF14_teleost"/>
    <property type="match status" value="1"/>
</dbReference>
<feature type="transmembrane region" description="Helical" evidence="3">
    <location>
        <begin position="41"/>
        <end position="58"/>
    </location>
</feature>
<keyword evidence="1" id="KW-1015">Disulfide bond</keyword>
<dbReference type="FunFam" id="2.10.50.10:FF:000007">
    <property type="entry name" value="TNF receptor superfamily member 14"/>
    <property type="match status" value="1"/>
</dbReference>
<accession>A0AAD8CXN2</accession>
<dbReference type="SMART" id="SM00208">
    <property type="entry name" value="TNFR"/>
    <property type="match status" value="4"/>
</dbReference>
<keyword evidence="3" id="KW-1133">Transmembrane helix</keyword>
<dbReference type="SUPFAM" id="SSF57586">
    <property type="entry name" value="TNF receptor-like"/>
    <property type="match status" value="3"/>
</dbReference>
<keyword evidence="3" id="KW-0472">Membrane</keyword>
<dbReference type="Proteomes" id="UP001230051">
    <property type="component" value="Unassembled WGS sequence"/>
</dbReference>
<dbReference type="PRINTS" id="PR01680">
    <property type="entry name" value="TNFACTORR6"/>
</dbReference>
<comment type="caution">
    <text evidence="5">The sequence shown here is derived from an EMBL/GenBank/DDBJ whole genome shotgun (WGS) entry which is preliminary data.</text>
</comment>
<feature type="compositionally biased region" description="Polar residues" evidence="2">
    <location>
        <begin position="280"/>
        <end position="290"/>
    </location>
</feature>
<dbReference type="Gene3D" id="2.10.50.10">
    <property type="entry name" value="Tumor Necrosis Factor Receptor, subunit A, domain 2"/>
    <property type="match status" value="3"/>
</dbReference>
<dbReference type="CDD" id="cd00185">
    <property type="entry name" value="TNFRSF"/>
    <property type="match status" value="1"/>
</dbReference>
<gene>
    <name evidence="5" type="primary">Tnfrsf14</name>
    <name evidence="5" type="ORF">AOXY_G22300</name>
</gene>
<comment type="caution">
    <text evidence="1">Lacks conserved residue(s) required for the propagation of feature annotation.</text>
</comment>